<evidence type="ECO:0000256" key="4">
    <source>
        <dbReference type="PROSITE-ProRule" id="PRU00091"/>
    </source>
</evidence>
<name>A0A0D2KV40_HYPSF</name>
<feature type="region of interest" description="Disordered" evidence="5">
    <location>
        <begin position="1"/>
        <end position="114"/>
    </location>
</feature>
<dbReference type="InterPro" id="IPR036531">
    <property type="entry name" value="Rbsn_Rab-bd_sf"/>
</dbReference>
<dbReference type="SUPFAM" id="SSF57903">
    <property type="entry name" value="FYVE/PHD zinc finger"/>
    <property type="match status" value="1"/>
</dbReference>
<feature type="compositionally biased region" description="Low complexity" evidence="5">
    <location>
        <begin position="622"/>
        <end position="640"/>
    </location>
</feature>
<feature type="compositionally biased region" description="Pro residues" evidence="5">
    <location>
        <begin position="1"/>
        <end position="10"/>
    </location>
</feature>
<accession>A0A0D2KV40</accession>
<feature type="compositionally biased region" description="Pro residues" evidence="5">
    <location>
        <begin position="213"/>
        <end position="223"/>
    </location>
</feature>
<dbReference type="PANTHER" id="PTHR13510:SF44">
    <property type="entry name" value="RABENOSYN-5"/>
    <property type="match status" value="1"/>
</dbReference>
<dbReference type="InterPro" id="IPR013083">
    <property type="entry name" value="Znf_RING/FYVE/PHD"/>
</dbReference>
<dbReference type="InterPro" id="IPR052727">
    <property type="entry name" value="Rab4/Rab5_effector"/>
</dbReference>
<evidence type="ECO:0000256" key="2">
    <source>
        <dbReference type="ARBA" id="ARBA00022771"/>
    </source>
</evidence>
<dbReference type="OMA" id="NGHTYSE"/>
<sequence length="706" mass="78244">MSAPSSPPAGPGYVPYLPYKSKRHSRNLSSSNSHLTPNQSPPPVGKVHSSSVNSTSNALLQPQQYSLDNSDDDMEESTYKNLITPPNPLESVDHSTPISVVIDPPASPDQSTSEALAAATKEVSKGTVMGTNEILPVRRNQTEMTTSDVKSPNSSKPSSSTSMPKKASTFRRLPARTTHITKTEVVTHSRNVSTISLPPRSPLPEQLSHGSPPVYPTRIPPSPRFHSPVDPAPPLTIQQAPSRASHTSSTSATQSQSTNPHSRMNTPISTTSSRPAPYRPGFQPKGVYRPLTDEFIARRRLIRDDEVQGGIARVERTKLERRLEKLIALHFSHPLSPEGGKQSLQKQLNARENRRASSFFDFQGLRGININDAGDIWRGVVRGGLGDATKTDIRASEQRITPWQSDAEVSKCPLCSATFHPLTNRKHHCRLCGQIICSLPIKHPQREVMCSILFVVDTKTREIEEVGEGVDYGVKRRRVASTDGPNGLQEDEDKFLKGVRICRECRPILLRQQYHQQAGIIPPFVKMYENFINLEADIEESLPKFQELLMSLTHHDQPTREASAARKRLLESFARYDKLSKDIRALPCPNGTGSSQDRIQAAVMTRANLFLQKNMFPLQSLPTPKTSSKPGKPHSSTSGPDLSAITIDPDSSLAHALQPLLEQETLLESFIDEAQAQRKFEDVKTLRVNLAEIRQEIERILEGKKL</sequence>
<dbReference type="Gene3D" id="3.30.40.10">
    <property type="entry name" value="Zinc/RING finger domain, C3HC4 (zinc finger)"/>
    <property type="match status" value="1"/>
</dbReference>
<dbReference type="Pfam" id="PF11464">
    <property type="entry name" value="Rbsn"/>
    <property type="match status" value="1"/>
</dbReference>
<dbReference type="InterPro" id="IPR017455">
    <property type="entry name" value="Znf_FYVE-rel"/>
</dbReference>
<dbReference type="InterPro" id="IPR021565">
    <property type="entry name" value="Rbsn_Rab-bd"/>
</dbReference>
<evidence type="ECO:0000313" key="7">
    <source>
        <dbReference type="EMBL" id="KJA18547.1"/>
    </source>
</evidence>
<dbReference type="Proteomes" id="UP000054270">
    <property type="component" value="Unassembled WGS sequence"/>
</dbReference>
<dbReference type="OrthoDB" id="166134at2759"/>
<dbReference type="GO" id="GO:0008270">
    <property type="term" value="F:zinc ion binding"/>
    <property type="evidence" value="ECO:0007669"/>
    <property type="project" value="UniProtKB-KW"/>
</dbReference>
<proteinExistence type="predicted"/>
<feature type="compositionally biased region" description="Polar residues" evidence="5">
    <location>
        <begin position="48"/>
        <end position="68"/>
    </location>
</feature>
<dbReference type="STRING" id="945553.A0A0D2KV40"/>
<feature type="domain" description="FYVE-type" evidence="6">
    <location>
        <begin position="406"/>
        <end position="510"/>
    </location>
</feature>
<reference evidence="8" key="1">
    <citation type="submission" date="2014-04" db="EMBL/GenBank/DDBJ databases">
        <title>Evolutionary Origins and Diversification of the Mycorrhizal Mutualists.</title>
        <authorList>
            <consortium name="DOE Joint Genome Institute"/>
            <consortium name="Mycorrhizal Genomics Consortium"/>
            <person name="Kohler A."/>
            <person name="Kuo A."/>
            <person name="Nagy L.G."/>
            <person name="Floudas D."/>
            <person name="Copeland A."/>
            <person name="Barry K.W."/>
            <person name="Cichocki N."/>
            <person name="Veneault-Fourrey C."/>
            <person name="LaButti K."/>
            <person name="Lindquist E.A."/>
            <person name="Lipzen A."/>
            <person name="Lundell T."/>
            <person name="Morin E."/>
            <person name="Murat C."/>
            <person name="Riley R."/>
            <person name="Ohm R."/>
            <person name="Sun H."/>
            <person name="Tunlid A."/>
            <person name="Henrissat B."/>
            <person name="Grigoriev I.V."/>
            <person name="Hibbett D.S."/>
            <person name="Martin F."/>
        </authorList>
    </citation>
    <scope>NUCLEOTIDE SEQUENCE [LARGE SCALE GENOMIC DNA]</scope>
    <source>
        <strain evidence="8">FD-334 SS-4</strain>
    </source>
</reference>
<evidence type="ECO:0000259" key="6">
    <source>
        <dbReference type="PROSITE" id="PS50178"/>
    </source>
</evidence>
<dbReference type="CDD" id="cd15737">
    <property type="entry name" value="FYVE2_Vac1p_like"/>
    <property type="match status" value="1"/>
</dbReference>
<feature type="region of interest" description="Disordered" evidence="5">
    <location>
        <begin position="139"/>
        <end position="287"/>
    </location>
</feature>
<protein>
    <recommendedName>
        <fullName evidence="6">FYVE-type domain-containing protein</fullName>
    </recommendedName>
</protein>
<dbReference type="PANTHER" id="PTHR13510">
    <property type="entry name" value="FYVE-FINGER-CONTAINING RAB5 EFFECTOR PROTEIN RABENOSYN-5-RELATED"/>
    <property type="match status" value="1"/>
</dbReference>
<gene>
    <name evidence="7" type="ORF">HYPSUDRAFT_45069</name>
</gene>
<feature type="region of interest" description="Disordered" evidence="5">
    <location>
        <begin position="620"/>
        <end position="645"/>
    </location>
</feature>
<feature type="compositionally biased region" description="Polar residues" evidence="5">
    <location>
        <begin position="259"/>
        <end position="274"/>
    </location>
</feature>
<organism evidence="7 8">
    <name type="scientific">Hypholoma sublateritium (strain FD-334 SS-4)</name>
    <dbReference type="NCBI Taxonomy" id="945553"/>
    <lineage>
        <taxon>Eukaryota</taxon>
        <taxon>Fungi</taxon>
        <taxon>Dikarya</taxon>
        <taxon>Basidiomycota</taxon>
        <taxon>Agaricomycotina</taxon>
        <taxon>Agaricomycetes</taxon>
        <taxon>Agaricomycetidae</taxon>
        <taxon>Agaricales</taxon>
        <taxon>Agaricineae</taxon>
        <taxon>Strophariaceae</taxon>
        <taxon>Hypholoma</taxon>
    </lineage>
</organism>
<dbReference type="PROSITE" id="PS50178">
    <property type="entry name" value="ZF_FYVE"/>
    <property type="match status" value="1"/>
</dbReference>
<dbReference type="AlphaFoldDB" id="A0A0D2KV40"/>
<evidence type="ECO:0000313" key="8">
    <source>
        <dbReference type="Proteomes" id="UP000054270"/>
    </source>
</evidence>
<evidence type="ECO:0000256" key="5">
    <source>
        <dbReference type="SAM" id="MobiDB-lite"/>
    </source>
</evidence>
<evidence type="ECO:0000256" key="1">
    <source>
        <dbReference type="ARBA" id="ARBA00022723"/>
    </source>
</evidence>
<dbReference type="SMART" id="SM00064">
    <property type="entry name" value="FYVE"/>
    <property type="match status" value="1"/>
</dbReference>
<evidence type="ECO:0000256" key="3">
    <source>
        <dbReference type="ARBA" id="ARBA00022833"/>
    </source>
</evidence>
<dbReference type="Gene3D" id="4.10.860.20">
    <property type="entry name" value="Rabenosyn, Rab binding domain"/>
    <property type="match status" value="1"/>
</dbReference>
<keyword evidence="3" id="KW-0862">Zinc</keyword>
<dbReference type="InterPro" id="IPR011011">
    <property type="entry name" value="Znf_FYVE_PHD"/>
</dbReference>
<dbReference type="InterPro" id="IPR000306">
    <property type="entry name" value="Znf_FYVE"/>
</dbReference>
<feature type="compositionally biased region" description="Low complexity" evidence="5">
    <location>
        <begin position="242"/>
        <end position="258"/>
    </location>
</feature>
<feature type="compositionally biased region" description="Low complexity" evidence="5">
    <location>
        <begin position="147"/>
        <end position="167"/>
    </location>
</feature>
<dbReference type="Pfam" id="PF01363">
    <property type="entry name" value="FYVE"/>
    <property type="match status" value="1"/>
</dbReference>
<keyword evidence="1" id="KW-0479">Metal-binding</keyword>
<dbReference type="EMBL" id="KN817587">
    <property type="protein sequence ID" value="KJA18547.1"/>
    <property type="molecule type" value="Genomic_DNA"/>
</dbReference>
<dbReference type="SUPFAM" id="SSF140125">
    <property type="entry name" value="Rabenosyn-5 Rab-binding domain-like"/>
    <property type="match status" value="1"/>
</dbReference>
<keyword evidence="2 4" id="KW-0863">Zinc-finger</keyword>
<keyword evidence="8" id="KW-1185">Reference proteome</keyword>